<sequence>MSSPTTSHFETAVMIRRILFFLVLISFTLLNLMPLFRGLSSPQAMEQAQIARQIARGEGFTTKMIRPLAYYEAEKTNQGALPFTGFKDTYHAPLNPLILGAVLKLVGADKPDAWPMAKDELVFPLDRVIALISTLFFLMSIGVCYLLIGRIFDAKIAGVTAVLMMLCDLFWSFSQSGLPQMLLLLLFSCGLYFTYRGLEAQEEGRPAFGPALLGALFFVLMVLTHWLTAWIFLGYLIYAAVAFKPRGIVAIVALVMLAVAVSFPLIRASGIVGQPFGTGFYVLYNGIGGGTESLVMRNHDLESEPLSLDGLLVKILGTTLVQASDLLPFLGGILAAPVFFIALLHPFKRSTIANFRWGILLMWVFAALGMALFGIDREVAIHPNQIHILFAPVMAGYGLAFLSILWSRLEVVANAPFLRNAHFIVLIVLSAAPMLLTLPNKVNIGMHMSKGGVPHWPPYRPDILHKFLPELIKDRGAAATAVKEKVVVSDQPWAVAWYADTISLWIPKTKKGFDKLEDRGASLGTPFAGFLVSPSSSESGTMGVVRSQFNEFNSLIFNGIVSEMTAPAGSYDGTSILRSDPKLADIYKRYSTPTGLSGGEMVFYGPAQLQSSK</sequence>
<feature type="transmembrane region" description="Helical" evidence="1">
    <location>
        <begin position="247"/>
        <end position="266"/>
    </location>
</feature>
<dbReference type="KEGG" id="luo:HHL09_06590"/>
<feature type="transmembrane region" description="Helical" evidence="1">
    <location>
        <begin position="18"/>
        <end position="36"/>
    </location>
</feature>
<dbReference type="RefSeq" id="WP_169453775.1">
    <property type="nucleotide sequence ID" value="NZ_CP051774.1"/>
</dbReference>
<evidence type="ECO:0000313" key="3">
    <source>
        <dbReference type="Proteomes" id="UP000501812"/>
    </source>
</evidence>
<gene>
    <name evidence="2" type="ORF">HHL09_06590</name>
</gene>
<feature type="transmembrane region" description="Helical" evidence="1">
    <location>
        <begin position="387"/>
        <end position="409"/>
    </location>
</feature>
<evidence type="ECO:0000256" key="1">
    <source>
        <dbReference type="SAM" id="Phobius"/>
    </source>
</evidence>
<proteinExistence type="predicted"/>
<accession>A0A858RFU2</accession>
<dbReference type="AlphaFoldDB" id="A0A858RFU2"/>
<organism evidence="2 3">
    <name type="scientific">Luteolibacter luteus</name>
    <dbReference type="NCBI Taxonomy" id="2728835"/>
    <lineage>
        <taxon>Bacteria</taxon>
        <taxon>Pseudomonadati</taxon>
        <taxon>Verrucomicrobiota</taxon>
        <taxon>Verrucomicrobiia</taxon>
        <taxon>Verrucomicrobiales</taxon>
        <taxon>Verrucomicrobiaceae</taxon>
        <taxon>Luteolibacter</taxon>
    </lineage>
</organism>
<keyword evidence="3" id="KW-1185">Reference proteome</keyword>
<dbReference type="Proteomes" id="UP000501812">
    <property type="component" value="Chromosome"/>
</dbReference>
<feature type="transmembrane region" description="Helical" evidence="1">
    <location>
        <begin position="156"/>
        <end position="174"/>
    </location>
</feature>
<reference evidence="2 3" key="1">
    <citation type="submission" date="2020-04" db="EMBL/GenBank/DDBJ databases">
        <title>Luteolibacter sp. G-1-1-1 isolated from soil.</title>
        <authorList>
            <person name="Dahal R.H."/>
        </authorList>
    </citation>
    <scope>NUCLEOTIDE SEQUENCE [LARGE SCALE GENOMIC DNA]</scope>
    <source>
        <strain evidence="2 3">G-1-1-1</strain>
    </source>
</reference>
<feature type="transmembrane region" description="Helical" evidence="1">
    <location>
        <begin position="326"/>
        <end position="345"/>
    </location>
</feature>
<protein>
    <recommendedName>
        <fullName evidence="4">Glycosyltransferase RgtA/B/C/D-like domain-containing protein</fullName>
    </recommendedName>
</protein>
<keyword evidence="1" id="KW-0812">Transmembrane</keyword>
<feature type="transmembrane region" description="Helical" evidence="1">
    <location>
        <begin position="357"/>
        <end position="375"/>
    </location>
</feature>
<dbReference type="EMBL" id="CP051774">
    <property type="protein sequence ID" value="QJE95461.1"/>
    <property type="molecule type" value="Genomic_DNA"/>
</dbReference>
<evidence type="ECO:0008006" key="4">
    <source>
        <dbReference type="Google" id="ProtNLM"/>
    </source>
</evidence>
<feature type="transmembrane region" description="Helical" evidence="1">
    <location>
        <begin position="421"/>
        <end position="438"/>
    </location>
</feature>
<feature type="transmembrane region" description="Helical" evidence="1">
    <location>
        <begin position="210"/>
        <end position="241"/>
    </location>
</feature>
<name>A0A858RFU2_9BACT</name>
<feature type="transmembrane region" description="Helical" evidence="1">
    <location>
        <begin position="128"/>
        <end position="149"/>
    </location>
</feature>
<evidence type="ECO:0000313" key="2">
    <source>
        <dbReference type="EMBL" id="QJE95461.1"/>
    </source>
</evidence>
<keyword evidence="1" id="KW-1133">Transmembrane helix</keyword>
<keyword evidence="1" id="KW-0472">Membrane</keyword>